<sequence>MTLTLRRVLASPATIGTFLLLVVPFGLGWLKTALFSPLALPGYIIYAIGSAIGHRLAPQFELWVYWIPFVAGCYGISVVVGTAYEWTRAVIAR</sequence>
<accession>A0A9E7N7N3</accession>
<keyword evidence="1" id="KW-0812">Transmembrane</keyword>
<protein>
    <submittedName>
        <fullName evidence="2">Uncharacterized protein</fullName>
    </submittedName>
</protein>
<dbReference type="GeneID" id="73291304"/>
<evidence type="ECO:0000313" key="2">
    <source>
        <dbReference type="EMBL" id="UTF52995.1"/>
    </source>
</evidence>
<dbReference type="Proteomes" id="UP001056855">
    <property type="component" value="Chromosome"/>
</dbReference>
<reference evidence="2" key="1">
    <citation type="submission" date="2022-06" db="EMBL/GenBank/DDBJ databases">
        <title>Diverse halophilic archaea isolated from saline environments.</title>
        <authorList>
            <person name="Cui H.-L."/>
        </authorList>
    </citation>
    <scope>NUCLEOTIDE SEQUENCE</scope>
    <source>
        <strain evidence="2">WLHS1</strain>
    </source>
</reference>
<keyword evidence="3" id="KW-1185">Reference proteome</keyword>
<gene>
    <name evidence="2" type="ORF">NGM29_14620</name>
</gene>
<keyword evidence="1" id="KW-1133">Transmembrane helix</keyword>
<feature type="transmembrane region" description="Helical" evidence="1">
    <location>
        <begin position="63"/>
        <end position="84"/>
    </location>
</feature>
<feature type="transmembrane region" description="Helical" evidence="1">
    <location>
        <begin position="37"/>
        <end position="57"/>
    </location>
</feature>
<proteinExistence type="predicted"/>
<evidence type="ECO:0000313" key="3">
    <source>
        <dbReference type="Proteomes" id="UP001056855"/>
    </source>
</evidence>
<dbReference type="EMBL" id="CP100355">
    <property type="protein sequence ID" value="UTF52995.1"/>
    <property type="molecule type" value="Genomic_DNA"/>
</dbReference>
<keyword evidence="1" id="KW-0472">Membrane</keyword>
<feature type="transmembrane region" description="Helical" evidence="1">
    <location>
        <begin position="12"/>
        <end position="30"/>
    </location>
</feature>
<evidence type="ECO:0000256" key="1">
    <source>
        <dbReference type="SAM" id="Phobius"/>
    </source>
</evidence>
<name>A0A9E7N7N3_9EURY</name>
<dbReference type="AlphaFoldDB" id="A0A9E7N7N3"/>
<dbReference type="KEGG" id="sawl:NGM29_14620"/>
<organism evidence="2 3">
    <name type="scientific">Natronosalvus rutilus</name>
    <dbReference type="NCBI Taxonomy" id="2953753"/>
    <lineage>
        <taxon>Archaea</taxon>
        <taxon>Methanobacteriati</taxon>
        <taxon>Methanobacteriota</taxon>
        <taxon>Stenosarchaea group</taxon>
        <taxon>Halobacteria</taxon>
        <taxon>Halobacteriales</taxon>
        <taxon>Natrialbaceae</taxon>
        <taxon>Natronosalvus</taxon>
    </lineage>
</organism>
<dbReference type="RefSeq" id="WP_254157116.1">
    <property type="nucleotide sequence ID" value="NZ_CP100355.1"/>
</dbReference>